<accession>A0A7I7RV22</accession>
<gene>
    <name evidence="2" type="ORF">MARA_14990</name>
</gene>
<geneLocation type="plasmid" evidence="3">
    <name>pjcm18538 dna</name>
</geneLocation>
<evidence type="ECO:0000313" key="2">
    <source>
        <dbReference type="EMBL" id="BBY48031.1"/>
    </source>
</evidence>
<proteinExistence type="predicted"/>
<feature type="transmembrane region" description="Helical" evidence="1">
    <location>
        <begin position="20"/>
        <end position="43"/>
    </location>
</feature>
<keyword evidence="1" id="KW-0812">Transmembrane</keyword>
<sequence>MQWSVRRKWWPFFGADDLFDLSFIGLLGLLLVLPLLVLWPFWLATKFLGARWRIIVERDHADASTELVRGWRRSQARINDLALEIAQGRHQYGRFVL</sequence>
<reference evidence="2 3" key="1">
    <citation type="journal article" date="2019" name="Emerg. Microbes Infect.">
        <title>Comprehensive subspecies identification of 175 nontuberculous mycobacteria species based on 7547 genomic profiles.</title>
        <authorList>
            <person name="Matsumoto Y."/>
            <person name="Kinjo T."/>
            <person name="Motooka D."/>
            <person name="Nabeya D."/>
            <person name="Jung N."/>
            <person name="Uechi K."/>
            <person name="Horii T."/>
            <person name="Iida T."/>
            <person name="Fujita J."/>
            <person name="Nakamura S."/>
        </authorList>
    </citation>
    <scope>NUCLEOTIDE SEQUENCE [LARGE SCALE GENOMIC DNA]</scope>
    <source>
        <strain evidence="2 3">JCM 18538</strain>
    </source>
</reference>
<keyword evidence="1" id="KW-0472">Membrane</keyword>
<organism evidence="2 3">
    <name type="scientific">Mycolicibacterium arabiense</name>
    <dbReference type="NCBI Taxonomy" id="1286181"/>
    <lineage>
        <taxon>Bacteria</taxon>
        <taxon>Bacillati</taxon>
        <taxon>Actinomycetota</taxon>
        <taxon>Actinomycetes</taxon>
        <taxon>Mycobacteriales</taxon>
        <taxon>Mycobacteriaceae</taxon>
        <taxon>Mycolicibacterium</taxon>
    </lineage>
</organism>
<keyword evidence="1" id="KW-1133">Transmembrane helix</keyword>
<keyword evidence="3" id="KW-1185">Reference proteome</keyword>
<evidence type="ECO:0000313" key="3">
    <source>
        <dbReference type="Proteomes" id="UP000467428"/>
    </source>
</evidence>
<dbReference type="AlphaFoldDB" id="A0A7I7RV22"/>
<dbReference type="KEGG" id="marz:MARA_14990"/>
<evidence type="ECO:0000256" key="1">
    <source>
        <dbReference type="SAM" id="Phobius"/>
    </source>
</evidence>
<dbReference type="EMBL" id="AP022593">
    <property type="protein sequence ID" value="BBY48031.1"/>
    <property type="molecule type" value="Genomic_DNA"/>
</dbReference>
<protein>
    <submittedName>
        <fullName evidence="2">Uncharacterized protein</fullName>
    </submittedName>
</protein>
<name>A0A7I7RV22_9MYCO</name>
<dbReference type="Proteomes" id="UP000467428">
    <property type="component" value="Chromosome"/>
</dbReference>